<keyword evidence="3" id="KW-1185">Reference proteome</keyword>
<dbReference type="EMBL" id="AQHN01000083">
    <property type="protein sequence ID" value="ENN85617.1"/>
    <property type="molecule type" value="Genomic_DNA"/>
</dbReference>
<keyword evidence="2" id="KW-0808">Transferase</keyword>
<feature type="domain" description="Polysaccharide pyruvyl transferase" evidence="1">
    <location>
        <begin position="26"/>
        <end position="154"/>
    </location>
</feature>
<evidence type="ECO:0000313" key="3">
    <source>
        <dbReference type="Proteomes" id="UP000012429"/>
    </source>
</evidence>
<dbReference type="AlphaFoldDB" id="N6V3J6"/>
<evidence type="ECO:0000313" key="2">
    <source>
        <dbReference type="EMBL" id="ENN85617.1"/>
    </source>
</evidence>
<dbReference type="Pfam" id="PF04230">
    <property type="entry name" value="PS_pyruv_trans"/>
    <property type="match status" value="1"/>
</dbReference>
<comment type="caution">
    <text evidence="2">The sequence shown here is derived from an EMBL/GenBank/DDBJ whole genome shotgun (WGS) entry which is preliminary data.</text>
</comment>
<dbReference type="Proteomes" id="UP000012429">
    <property type="component" value="Unassembled WGS sequence"/>
</dbReference>
<dbReference type="OrthoDB" id="5242601at2"/>
<sequence>MNNLQSLEIPFHLRKEGVCLVMNPGNAGDALIALGTRHYLQSINAEDVPVVPSWQALDVGTKTIVFGGGGSLIPLYNSLASIRAWIDAGRQVIVLPHTTFGLETDLVGMSANLMIVCREEISYERLEKAGFPTERLGLDHDMAFHLKGEFLTRYPRSGIGIANCFRTDGERRIDAAPVPANNVDISMSWNGNFWHSADLTEAVCSGLTAYLSCFDTVHTDRLHIGILGASLGLNTVLYENSYYKNRAIFEYSIGARFPYAKLKTV</sequence>
<dbReference type="STRING" id="363754.RHSP_06109"/>
<dbReference type="InterPro" id="IPR007345">
    <property type="entry name" value="Polysacch_pyruvyl_Trfase"/>
</dbReference>
<name>N6V3J6_9HYPH</name>
<gene>
    <name evidence="2" type="ORF">RHSP_06109</name>
</gene>
<reference evidence="2 3" key="1">
    <citation type="journal article" date="2012" name="BMC Genomics">
        <title>Genomic basis of broad host range and environmental adaptability of Rhizobium tropici CIAT 899 and Rhizobium sp. PRF 81 which are used in inoculants for common bean (Phaseolus vulgaris L.).</title>
        <authorList>
            <person name="Ormeno-Orrillo E."/>
            <person name="Menna P."/>
            <person name="Almeida L.G."/>
            <person name="Ollero F.J."/>
            <person name="Nicolas M.F."/>
            <person name="Pains Rodrigues E."/>
            <person name="Shigueyoshi Nakatani A."/>
            <person name="Silva Batista J.S."/>
            <person name="Oliveira Chueire L.M."/>
            <person name="Souza R.C."/>
            <person name="Ribeiro Vasconcelos A.T."/>
            <person name="Megias M."/>
            <person name="Hungria M."/>
            <person name="Martinez-Romero E."/>
        </authorList>
    </citation>
    <scope>NUCLEOTIDE SEQUENCE [LARGE SCALE GENOMIC DNA]</scope>
    <source>
        <strain evidence="2 3">PRF 81</strain>
    </source>
</reference>
<accession>N6V3J6</accession>
<organism evidence="2 3">
    <name type="scientific">Rhizobium freirei PRF 81</name>
    <dbReference type="NCBI Taxonomy" id="363754"/>
    <lineage>
        <taxon>Bacteria</taxon>
        <taxon>Pseudomonadati</taxon>
        <taxon>Pseudomonadota</taxon>
        <taxon>Alphaproteobacteria</taxon>
        <taxon>Hyphomicrobiales</taxon>
        <taxon>Rhizobiaceae</taxon>
        <taxon>Rhizobium/Agrobacterium group</taxon>
        <taxon>Rhizobium</taxon>
    </lineage>
</organism>
<evidence type="ECO:0000259" key="1">
    <source>
        <dbReference type="Pfam" id="PF04230"/>
    </source>
</evidence>
<dbReference type="RefSeq" id="WP_004123991.1">
    <property type="nucleotide sequence ID" value="NZ_AQHN01000083.1"/>
</dbReference>
<dbReference type="GO" id="GO:0016740">
    <property type="term" value="F:transferase activity"/>
    <property type="evidence" value="ECO:0007669"/>
    <property type="project" value="UniProtKB-KW"/>
</dbReference>
<protein>
    <submittedName>
        <fullName evidence="2">Polysaccharide pyruvyl transferase</fullName>
    </submittedName>
</protein>
<proteinExistence type="predicted"/>